<accession>A0A6A4TNY1</accession>
<feature type="domain" description="VWFC" evidence="6">
    <location>
        <begin position="660"/>
        <end position="718"/>
    </location>
</feature>
<dbReference type="PROSITE" id="PS00222">
    <property type="entry name" value="IGFBP_N_1"/>
    <property type="match status" value="1"/>
</dbReference>
<evidence type="ECO:0000256" key="5">
    <source>
        <dbReference type="SAM" id="SignalP"/>
    </source>
</evidence>
<dbReference type="InterPro" id="IPR052624">
    <property type="entry name" value="CRIM1"/>
</dbReference>
<dbReference type="Gene3D" id="4.10.40.20">
    <property type="match status" value="1"/>
</dbReference>
<dbReference type="InterPro" id="IPR000867">
    <property type="entry name" value="IGFBP-like"/>
</dbReference>
<dbReference type="Pfam" id="PF00219">
    <property type="entry name" value="IGFBP"/>
    <property type="match status" value="1"/>
</dbReference>
<dbReference type="EMBL" id="VEVO01000003">
    <property type="protein sequence ID" value="KAF0044481.1"/>
    <property type="molecule type" value="Genomic_DNA"/>
</dbReference>
<dbReference type="PROSITE" id="PS51323">
    <property type="entry name" value="IGFBP_N_2"/>
    <property type="match status" value="1"/>
</dbReference>
<evidence type="ECO:0000313" key="10">
    <source>
        <dbReference type="Proteomes" id="UP000438429"/>
    </source>
</evidence>
<dbReference type="AlphaFoldDB" id="A0A6A4TNY1"/>
<evidence type="ECO:0000259" key="7">
    <source>
        <dbReference type="PROSITE" id="PS51252"/>
    </source>
</evidence>
<dbReference type="Proteomes" id="UP000438429">
    <property type="component" value="Unassembled WGS sequence"/>
</dbReference>
<evidence type="ECO:0000259" key="8">
    <source>
        <dbReference type="PROSITE" id="PS51323"/>
    </source>
</evidence>
<feature type="domain" description="IGFBP N-terminal" evidence="8">
    <location>
        <begin position="21"/>
        <end position="103"/>
    </location>
</feature>
<feature type="domain" description="Antistasin-like" evidence="7">
    <location>
        <begin position="473"/>
        <end position="498"/>
    </location>
</feature>
<gene>
    <name evidence="9" type="ORF">F2P81_003639</name>
</gene>
<dbReference type="SUPFAM" id="SSF57262">
    <property type="entry name" value="Leech antihemostatic proteins"/>
    <property type="match status" value="2"/>
</dbReference>
<name>A0A6A4TNY1_SCOMX</name>
<dbReference type="PANTHER" id="PTHR46439">
    <property type="entry name" value="CYSTEINE-RICH MOTOR NEURON 1 PROTEIN"/>
    <property type="match status" value="1"/>
</dbReference>
<dbReference type="SUPFAM" id="SSF57184">
    <property type="entry name" value="Growth factor receptor domain"/>
    <property type="match status" value="1"/>
</dbReference>
<dbReference type="SUPFAM" id="SSF57603">
    <property type="entry name" value="FnI-like domain"/>
    <property type="match status" value="5"/>
</dbReference>
<dbReference type="PROSITE" id="PS51252">
    <property type="entry name" value="ANTISTASIN"/>
    <property type="match status" value="4"/>
</dbReference>
<evidence type="ECO:0000313" key="9">
    <source>
        <dbReference type="EMBL" id="KAF0044481.1"/>
    </source>
</evidence>
<dbReference type="SMART" id="SM00214">
    <property type="entry name" value="VWC"/>
    <property type="match status" value="5"/>
</dbReference>
<keyword evidence="4" id="KW-1133">Transmembrane helix</keyword>
<dbReference type="InterPro" id="IPR009030">
    <property type="entry name" value="Growth_fac_rcpt_cys_sf"/>
</dbReference>
<dbReference type="Pfam" id="PF19442">
    <property type="entry name" value="CRIM1_C"/>
    <property type="match status" value="1"/>
</dbReference>
<reference evidence="9 10" key="1">
    <citation type="submission" date="2019-06" db="EMBL/GenBank/DDBJ databases">
        <title>Draft genomes of female and male turbot (Scophthalmus maximus).</title>
        <authorList>
            <person name="Xu H."/>
            <person name="Xu X.-W."/>
            <person name="Shao C."/>
            <person name="Chen S."/>
        </authorList>
    </citation>
    <scope>NUCLEOTIDE SEQUENCE [LARGE SCALE GENOMIC DNA]</scope>
    <source>
        <strain evidence="9">Ysfricsl-2016a</strain>
        <tissue evidence="9">Blood</tissue>
    </source>
</reference>
<proteinExistence type="predicted"/>
<dbReference type="InterPro" id="IPR001007">
    <property type="entry name" value="VWF_dom"/>
</dbReference>
<dbReference type="Pfam" id="PF00093">
    <property type="entry name" value="VWC"/>
    <property type="match status" value="1"/>
</dbReference>
<dbReference type="PANTHER" id="PTHR46439:SF1">
    <property type="entry name" value="CYSTEINE-RICH MOTOR NEURON 1 PROTEIN"/>
    <property type="match status" value="1"/>
</dbReference>
<dbReference type="SMART" id="SM00215">
    <property type="entry name" value="VWC_out"/>
    <property type="match status" value="3"/>
</dbReference>
<dbReference type="PROSITE" id="PS50184">
    <property type="entry name" value="VWFC_2"/>
    <property type="match status" value="5"/>
</dbReference>
<dbReference type="Pfam" id="PF02822">
    <property type="entry name" value="Antistasin"/>
    <property type="match status" value="4"/>
</dbReference>
<evidence type="ECO:0000256" key="3">
    <source>
        <dbReference type="ARBA" id="ARBA00023157"/>
    </source>
</evidence>
<evidence type="ECO:0000259" key="6">
    <source>
        <dbReference type="PROSITE" id="PS50184"/>
    </source>
</evidence>
<keyword evidence="4" id="KW-0812">Transmembrane</keyword>
<dbReference type="GO" id="GO:0005886">
    <property type="term" value="C:plasma membrane"/>
    <property type="evidence" value="ECO:0007669"/>
    <property type="project" value="TreeGrafter"/>
</dbReference>
<evidence type="ECO:0000256" key="2">
    <source>
        <dbReference type="ARBA" id="ARBA00022737"/>
    </source>
</evidence>
<dbReference type="InterPro" id="IPR011061">
    <property type="entry name" value="Hirudin/antistatin"/>
</dbReference>
<keyword evidence="3" id="KW-1015">Disulfide bond</keyword>
<dbReference type="GO" id="GO:0005576">
    <property type="term" value="C:extracellular region"/>
    <property type="evidence" value="ECO:0007669"/>
    <property type="project" value="InterPro"/>
</dbReference>
<dbReference type="InterPro" id="IPR045813">
    <property type="entry name" value="CRIM1_C"/>
</dbReference>
<feature type="domain" description="Antistasin-like" evidence="7">
    <location>
        <begin position="376"/>
        <end position="405"/>
    </location>
</feature>
<organism evidence="9 10">
    <name type="scientific">Scophthalmus maximus</name>
    <name type="common">Turbot</name>
    <name type="synonym">Psetta maxima</name>
    <dbReference type="NCBI Taxonomy" id="52904"/>
    <lineage>
        <taxon>Eukaryota</taxon>
        <taxon>Metazoa</taxon>
        <taxon>Chordata</taxon>
        <taxon>Craniata</taxon>
        <taxon>Vertebrata</taxon>
        <taxon>Euteleostomi</taxon>
        <taxon>Actinopterygii</taxon>
        <taxon>Neopterygii</taxon>
        <taxon>Teleostei</taxon>
        <taxon>Neoteleostei</taxon>
        <taxon>Acanthomorphata</taxon>
        <taxon>Carangaria</taxon>
        <taxon>Pleuronectiformes</taxon>
        <taxon>Pleuronectoidei</taxon>
        <taxon>Scophthalmidae</taxon>
        <taxon>Scophthalmus</taxon>
    </lineage>
</organism>
<evidence type="ECO:0000256" key="4">
    <source>
        <dbReference type="SAM" id="Phobius"/>
    </source>
</evidence>
<dbReference type="Pfam" id="PF23334">
    <property type="entry name" value="VWC2L_2nd"/>
    <property type="match status" value="4"/>
</dbReference>
<feature type="transmembrane region" description="Helical" evidence="4">
    <location>
        <begin position="781"/>
        <end position="802"/>
    </location>
</feature>
<feature type="domain" description="VWFC" evidence="6">
    <location>
        <begin position="515"/>
        <end position="572"/>
    </location>
</feature>
<dbReference type="InterPro" id="IPR004094">
    <property type="entry name" value="Antistasin-like"/>
</dbReference>
<keyword evidence="4" id="KW-0472">Membrane</keyword>
<dbReference type="InterPro" id="IPR017891">
    <property type="entry name" value="Insulin_GF-bd_Cys-rich_CS"/>
</dbReference>
<protein>
    <recommendedName>
        <fullName evidence="11">Cysteine-rich motor neuron 1 protein</fullName>
    </recommendedName>
</protein>
<feature type="domain" description="Antistasin-like" evidence="7">
    <location>
        <begin position="411"/>
        <end position="438"/>
    </location>
</feature>
<keyword evidence="1 5" id="KW-0732">Signal</keyword>
<dbReference type="Gene3D" id="2.10.22.10">
    <property type="entry name" value="Antistasin, domain 1"/>
    <property type="match status" value="4"/>
</dbReference>
<feature type="domain" description="VWFC" evidence="6">
    <location>
        <begin position="586"/>
        <end position="644"/>
    </location>
</feature>
<dbReference type="SMART" id="SM00121">
    <property type="entry name" value="IB"/>
    <property type="match status" value="1"/>
</dbReference>
<keyword evidence="2" id="KW-0677">Repeat</keyword>
<dbReference type="GO" id="GO:0004867">
    <property type="term" value="F:serine-type endopeptidase inhibitor activity"/>
    <property type="evidence" value="ECO:0007669"/>
    <property type="project" value="InterPro"/>
</dbReference>
<evidence type="ECO:0008006" key="11">
    <source>
        <dbReference type="Google" id="ProtNLM"/>
    </source>
</evidence>
<feature type="chain" id="PRO_5025451552" description="Cysteine-rich motor neuron 1 protein" evidence="5">
    <location>
        <begin position="23"/>
        <end position="921"/>
    </location>
</feature>
<sequence>MFGECSVAALLNVLLLARALSARECAPCDLRRTCAAAAPRGCEGGRAVARDPCGCCDQCARLEWEPCGGRDWAHGYCALGLTCASVNRTAAATIPEIGVCKVLPDHPEAGLEDERCPLMTGCDRAGGQCVCDARHSCLGSFTYPDQETCMKTSKSEELRCSGVTCPALQVPSCPHGSVLTKSYTPPAGCCPSVPPQCTCDLSACHKPRCPSGQRAVPLSQASGQPGDCCDVFECQKVSPKCIHNGKEFSEAEVYRMDPCWLCQCRGGISFCSKAECAELDCENFYIPEGECCPVCIDVELLSMDSTKASCWVNNKLRAHEEQWKEDDCTFCQCVDGEPHCTAMACKQSCQNPVKIPGECCPFCEEPSYETVSPLLCPPLENCSLSGSDCSYGFQQDHNGCLLCQCLGNDSCPDLGKYCSLQCPMGHERDDFGCEVCECSIPTPKCRPLTCTKTCPYGYVRNKHGCEMCRCVKCPPFTCDKHCSDGYRQNRKGCSVCMCKESSPVPSTTAAAPMPDYCLTSNGHRYEEGDGWHDGCRDCYCHSGREMCVLISCPVPSCAHPVVRLDQCCPTCEDESGSGQPEGMDMVVCRAPGGEFYVEGETWNLDECTRCTCRKGRVLCDTEVCPPALCQTPTRNKDTCCHVCPEETLSPLLPVNNSQQEYCITSDGDVMLVGDSWKANACTSCTCNNGTIQCFSQRCPAANCRVPVLRKGQCCPHCLEITTSVPVMVSTSARKTTPTVTVESAVWITTVTVPPIIADTDEPGLGENYPSQTEMALIYQSAAWILAGLLLAIIIFLIVALLINKKKKWVQMSCYSAPKKTVILKKHVNKNAVVYMEPSKENKFQNVKNDCGIIHFSPEMSSPCDYLVTVHTSGAATFPTLFCVTVKPRMFCDHGVFYQVSMCLDLLGSGVRRWEVDGRVDM</sequence>
<feature type="signal peptide" evidence="5">
    <location>
        <begin position="1"/>
        <end position="22"/>
    </location>
</feature>
<evidence type="ECO:0000256" key="1">
    <source>
        <dbReference type="ARBA" id="ARBA00022729"/>
    </source>
</evidence>
<feature type="domain" description="VWFC" evidence="6">
    <location>
        <begin position="239"/>
        <end position="296"/>
    </location>
</feature>
<comment type="caution">
    <text evidence="9">The sequence shown here is derived from an EMBL/GenBank/DDBJ whole genome shotgun (WGS) entry which is preliminary data.</text>
</comment>
<dbReference type="PROSITE" id="PS01208">
    <property type="entry name" value="VWFC_1"/>
    <property type="match status" value="4"/>
</dbReference>
<feature type="domain" description="VWFC" evidence="6">
    <location>
        <begin position="308"/>
        <end position="364"/>
    </location>
</feature>
<dbReference type="Gene3D" id="6.20.200.20">
    <property type="match status" value="5"/>
</dbReference>
<feature type="domain" description="Antistasin-like" evidence="7">
    <location>
        <begin position="445"/>
        <end position="470"/>
    </location>
</feature>